<dbReference type="GO" id="GO:0016787">
    <property type="term" value="F:hydrolase activity"/>
    <property type="evidence" value="ECO:0007669"/>
    <property type="project" value="UniProtKB-KW"/>
</dbReference>
<evidence type="ECO:0000256" key="3">
    <source>
        <dbReference type="SAM" id="SignalP"/>
    </source>
</evidence>
<organism evidence="6 7">
    <name type="scientific">Favolaschia claudopus</name>
    <dbReference type="NCBI Taxonomy" id="2862362"/>
    <lineage>
        <taxon>Eukaryota</taxon>
        <taxon>Fungi</taxon>
        <taxon>Dikarya</taxon>
        <taxon>Basidiomycota</taxon>
        <taxon>Agaricomycotina</taxon>
        <taxon>Agaricomycetes</taxon>
        <taxon>Agaricomycetidae</taxon>
        <taxon>Agaricales</taxon>
        <taxon>Marasmiineae</taxon>
        <taxon>Mycenaceae</taxon>
        <taxon>Favolaschia</taxon>
    </lineage>
</organism>
<feature type="signal peptide" evidence="3">
    <location>
        <begin position="1"/>
        <end position="29"/>
    </location>
</feature>
<feature type="domain" description="AB hydrolase-1" evidence="4">
    <location>
        <begin position="91"/>
        <end position="254"/>
    </location>
</feature>
<keyword evidence="7" id="KW-1185">Reference proteome</keyword>
<sequence length="574" mass="61790">MAFSSRFSRLAIASQLLFALFVPIPFAFGQSSDFDWETLTAHENLTWTSCYDGFQCSLLKVPLDYSADKGNASIAVVRLPATAPKFEYLGPILFNPGGPGGSGVSTIVSIGSQFAQFLGPQFDIVGFDPRGVSFSKPAVSFFKTAAERQSWTPPDLDSRYPSINASSGVIPQVWGQFQLIGQLAQERDTDDVLQHITTDNVARDMLRITQAFGFEKLQYWGVSYGSLLGATFATLFPDNVGRIAIDGIMDWEAWYSANLTDSILDTDETLQTFFDGCVAAGPSACAFYAPTASQIAANLASLTGSILAQPFPVKTAISHGIIDYTWFRNYIFASLYSPYNAFSSFAQGLAQLAAGNATGVYTANQTPDFECDCKTEDAGKPFTNNIYESLIATSCGDGAVVSDSISDLRAFYEREATLSSFADIWGLWRIHCSGWKVHRPGRFQGPVGANTSFPLLIIGNTADPVTPIAWAKKAAALFPKSVLLTQDSPGHTSLVAPSSCTHGALRAYFQNGTFPAPNTVCDVDGAELFPSTNSNSGNARRSLNKGGDNQLLEAVRAIGDVVRPIAAMGRSWVV</sequence>
<feature type="domain" description="Peptidase S33 tripeptidyl aminopeptidase-like C-terminal" evidence="5">
    <location>
        <begin position="428"/>
        <end position="521"/>
    </location>
</feature>
<evidence type="ECO:0000259" key="4">
    <source>
        <dbReference type="Pfam" id="PF00561"/>
    </source>
</evidence>
<dbReference type="EMBL" id="JAWWNJ010000001">
    <property type="protein sequence ID" value="KAK7064989.1"/>
    <property type="molecule type" value="Genomic_DNA"/>
</dbReference>
<dbReference type="PANTHER" id="PTHR43248">
    <property type="entry name" value="2-SUCCINYL-6-HYDROXY-2,4-CYCLOHEXADIENE-1-CARBOXYLATE SYNTHASE"/>
    <property type="match status" value="1"/>
</dbReference>
<dbReference type="InterPro" id="IPR051601">
    <property type="entry name" value="Serine_prot/Carboxylest_S33"/>
</dbReference>
<evidence type="ECO:0000256" key="2">
    <source>
        <dbReference type="ARBA" id="ARBA00022801"/>
    </source>
</evidence>
<dbReference type="PANTHER" id="PTHR43248:SF25">
    <property type="entry name" value="AB HYDROLASE-1 DOMAIN-CONTAINING PROTEIN-RELATED"/>
    <property type="match status" value="1"/>
</dbReference>
<dbReference type="Proteomes" id="UP001362999">
    <property type="component" value="Unassembled WGS sequence"/>
</dbReference>
<name>A0AAW0EJ60_9AGAR</name>
<dbReference type="Pfam" id="PF08386">
    <property type="entry name" value="Abhydrolase_4"/>
    <property type="match status" value="1"/>
</dbReference>
<evidence type="ECO:0000313" key="6">
    <source>
        <dbReference type="EMBL" id="KAK7064989.1"/>
    </source>
</evidence>
<comment type="similarity">
    <text evidence="1">Belongs to the peptidase S33 family.</text>
</comment>
<dbReference type="InterPro" id="IPR029058">
    <property type="entry name" value="AB_hydrolase_fold"/>
</dbReference>
<protein>
    <submittedName>
        <fullName evidence="6">AB hydrolase-1 domain-containing protein</fullName>
    </submittedName>
</protein>
<dbReference type="SUPFAM" id="SSF53474">
    <property type="entry name" value="alpha/beta-Hydrolases"/>
    <property type="match status" value="1"/>
</dbReference>
<proteinExistence type="inferred from homology"/>
<evidence type="ECO:0000259" key="5">
    <source>
        <dbReference type="Pfam" id="PF08386"/>
    </source>
</evidence>
<dbReference type="Pfam" id="PF00561">
    <property type="entry name" value="Abhydrolase_1"/>
    <property type="match status" value="1"/>
</dbReference>
<reference evidence="6 7" key="1">
    <citation type="journal article" date="2024" name="J Genomics">
        <title>Draft genome sequencing and assembly of Favolaschia claudopus CIRM-BRFM 2984 isolated from oak limbs.</title>
        <authorList>
            <person name="Navarro D."/>
            <person name="Drula E."/>
            <person name="Chaduli D."/>
            <person name="Cazenave R."/>
            <person name="Ahrendt S."/>
            <person name="Wang J."/>
            <person name="Lipzen A."/>
            <person name="Daum C."/>
            <person name="Barry K."/>
            <person name="Grigoriev I.V."/>
            <person name="Favel A."/>
            <person name="Rosso M.N."/>
            <person name="Martin F."/>
        </authorList>
    </citation>
    <scope>NUCLEOTIDE SEQUENCE [LARGE SCALE GENOMIC DNA]</scope>
    <source>
        <strain evidence="6 7">CIRM-BRFM 2984</strain>
    </source>
</reference>
<keyword evidence="2 6" id="KW-0378">Hydrolase</keyword>
<dbReference type="AlphaFoldDB" id="A0AAW0EJ60"/>
<dbReference type="InterPro" id="IPR000073">
    <property type="entry name" value="AB_hydrolase_1"/>
</dbReference>
<accession>A0AAW0EJ60</accession>
<dbReference type="InterPro" id="IPR013595">
    <property type="entry name" value="Pept_S33_TAP-like_C"/>
</dbReference>
<evidence type="ECO:0000256" key="1">
    <source>
        <dbReference type="ARBA" id="ARBA00010088"/>
    </source>
</evidence>
<keyword evidence="3" id="KW-0732">Signal</keyword>
<comment type="caution">
    <text evidence="6">The sequence shown here is derived from an EMBL/GenBank/DDBJ whole genome shotgun (WGS) entry which is preliminary data.</text>
</comment>
<evidence type="ECO:0000313" key="7">
    <source>
        <dbReference type="Proteomes" id="UP001362999"/>
    </source>
</evidence>
<feature type="chain" id="PRO_5043923024" evidence="3">
    <location>
        <begin position="30"/>
        <end position="574"/>
    </location>
</feature>
<dbReference type="Gene3D" id="3.40.50.1820">
    <property type="entry name" value="alpha/beta hydrolase"/>
    <property type="match status" value="1"/>
</dbReference>
<gene>
    <name evidence="6" type="ORF">R3P38DRAFT_2827399</name>
</gene>